<dbReference type="GO" id="GO:0030719">
    <property type="term" value="P:P granule organization"/>
    <property type="evidence" value="ECO:0007669"/>
    <property type="project" value="TreeGrafter"/>
</dbReference>
<feature type="domain" description="Tudor" evidence="2">
    <location>
        <begin position="125"/>
        <end position="183"/>
    </location>
</feature>
<dbReference type="AlphaFoldDB" id="A0A7J5YL50"/>
<dbReference type="PANTHER" id="PTHR22948:SF74">
    <property type="entry name" value="SI:DKEYP-93D12.1"/>
    <property type="match status" value="1"/>
</dbReference>
<dbReference type="InterPro" id="IPR002999">
    <property type="entry name" value="Tudor"/>
</dbReference>
<keyword evidence="1" id="KW-0175">Coiled coil</keyword>
<evidence type="ECO:0000259" key="2">
    <source>
        <dbReference type="PROSITE" id="PS50304"/>
    </source>
</evidence>
<protein>
    <recommendedName>
        <fullName evidence="2">Tudor domain-containing protein</fullName>
    </recommendedName>
</protein>
<sequence length="385" mass="43458">MKKFVLDTPIGLRCQVVSQFNVKNKGLCSVVELYNIQTQKTLTNLGDKGLPREALFSTKQQHIVFPETFVYSSYDISPGNEEQVHVTHVSSQWEVYCQLDRNTDIIDELENNISTESEKMMQATTTAVTKLCLAKYSDGKWYRGLVQPVQSPLHLNVFFVDYGNATISEKTNVIDSMDMLYTPMQAVKCHLASVSKEPLYADVKDWLDGAILNKQVRAVVNGKYKDGSFFVELFDGDVDINEKVRKLIRSLSPTPKTVVTFDVSSTKTNHKTHQKPNTKDSIKFVLHVGCLQKYSSWKGSLQKKENLVKTVHGQTQKTNARVEKQGEYTYTNSKQPKITEESEIPQCSCLPNRSVSAGFRAKCFVSHINSVSSFDLQLSEDEPSI</sequence>
<dbReference type="EMBL" id="JAAKFY010000011">
    <property type="protein sequence ID" value="KAF3850204.1"/>
    <property type="molecule type" value="Genomic_DNA"/>
</dbReference>
<evidence type="ECO:0000256" key="1">
    <source>
        <dbReference type="SAM" id="Coils"/>
    </source>
</evidence>
<gene>
    <name evidence="3" type="ORF">F7725_019923</name>
</gene>
<dbReference type="InterPro" id="IPR050621">
    <property type="entry name" value="Tudor_domain_containing"/>
</dbReference>
<dbReference type="OrthoDB" id="9995375at2759"/>
<evidence type="ECO:0000313" key="3">
    <source>
        <dbReference type="EMBL" id="KAF3850204.1"/>
    </source>
</evidence>
<dbReference type="GO" id="GO:0007283">
    <property type="term" value="P:spermatogenesis"/>
    <property type="evidence" value="ECO:0007669"/>
    <property type="project" value="TreeGrafter"/>
</dbReference>
<dbReference type="GO" id="GO:0034587">
    <property type="term" value="P:piRNA processing"/>
    <property type="evidence" value="ECO:0007669"/>
    <property type="project" value="TreeGrafter"/>
</dbReference>
<evidence type="ECO:0000313" key="4">
    <source>
        <dbReference type="Proteomes" id="UP000518266"/>
    </source>
</evidence>
<dbReference type="Proteomes" id="UP000518266">
    <property type="component" value="Unassembled WGS sequence"/>
</dbReference>
<keyword evidence="4" id="KW-1185">Reference proteome</keyword>
<dbReference type="PANTHER" id="PTHR22948">
    <property type="entry name" value="TUDOR DOMAIN CONTAINING PROTEIN"/>
    <property type="match status" value="1"/>
</dbReference>
<dbReference type="GO" id="GO:0043186">
    <property type="term" value="C:P granule"/>
    <property type="evidence" value="ECO:0007669"/>
    <property type="project" value="TreeGrafter"/>
</dbReference>
<comment type="caution">
    <text evidence="3">The sequence shown here is derived from an EMBL/GenBank/DDBJ whole genome shotgun (WGS) entry which is preliminary data.</text>
</comment>
<dbReference type="Gene3D" id="2.30.30.140">
    <property type="match status" value="1"/>
</dbReference>
<proteinExistence type="predicted"/>
<dbReference type="Pfam" id="PF00567">
    <property type="entry name" value="TUDOR"/>
    <property type="match status" value="1"/>
</dbReference>
<dbReference type="PROSITE" id="PS50304">
    <property type="entry name" value="TUDOR"/>
    <property type="match status" value="1"/>
</dbReference>
<accession>A0A7J5YL50</accession>
<dbReference type="SUPFAM" id="SSF63748">
    <property type="entry name" value="Tudor/PWWP/MBT"/>
    <property type="match status" value="1"/>
</dbReference>
<feature type="coiled-coil region" evidence="1">
    <location>
        <begin position="99"/>
        <end position="126"/>
    </location>
</feature>
<organism evidence="3 4">
    <name type="scientific">Dissostichus mawsoni</name>
    <name type="common">Antarctic cod</name>
    <dbReference type="NCBI Taxonomy" id="36200"/>
    <lineage>
        <taxon>Eukaryota</taxon>
        <taxon>Metazoa</taxon>
        <taxon>Chordata</taxon>
        <taxon>Craniata</taxon>
        <taxon>Vertebrata</taxon>
        <taxon>Euteleostomi</taxon>
        <taxon>Actinopterygii</taxon>
        <taxon>Neopterygii</taxon>
        <taxon>Teleostei</taxon>
        <taxon>Neoteleostei</taxon>
        <taxon>Acanthomorphata</taxon>
        <taxon>Eupercaria</taxon>
        <taxon>Perciformes</taxon>
        <taxon>Notothenioidei</taxon>
        <taxon>Nototheniidae</taxon>
        <taxon>Dissostichus</taxon>
    </lineage>
</organism>
<reference evidence="3 4" key="1">
    <citation type="submission" date="2020-03" db="EMBL/GenBank/DDBJ databases">
        <title>Dissostichus mawsoni Genome sequencing and assembly.</title>
        <authorList>
            <person name="Park H."/>
        </authorList>
    </citation>
    <scope>NUCLEOTIDE SEQUENCE [LARGE SCALE GENOMIC DNA]</scope>
    <source>
        <strain evidence="3">DM0001</strain>
        <tissue evidence="3">Muscle</tissue>
    </source>
</reference>
<name>A0A7J5YL50_DISMA</name>